<reference evidence="1 2" key="1">
    <citation type="journal article" date="2019" name="Int. J. Syst. Evol. Microbiol.">
        <title>The Global Catalogue of Microorganisms (GCM) 10K type strain sequencing project: providing services to taxonomists for standard genome sequencing and annotation.</title>
        <authorList>
            <consortium name="The Broad Institute Genomics Platform"/>
            <consortium name="The Broad Institute Genome Sequencing Center for Infectious Disease"/>
            <person name="Wu L."/>
            <person name="Ma J."/>
        </authorList>
    </citation>
    <scope>NUCLEOTIDE SEQUENCE [LARGE SCALE GENOMIC DNA]</scope>
    <source>
        <strain evidence="1 2">NBRC 111368</strain>
    </source>
</reference>
<sequence>MDYLERRVERVNERLEEVVDGVEPDDLADELGHVALAGGKRVRPAVTTLSCEACGGTAE</sequence>
<dbReference type="InterPro" id="IPR008949">
    <property type="entry name" value="Isoprenoid_synthase_dom_sf"/>
</dbReference>
<dbReference type="Proteomes" id="UP001596328">
    <property type="component" value="Unassembled WGS sequence"/>
</dbReference>
<accession>A0ABD5S5H9</accession>
<evidence type="ECO:0000313" key="2">
    <source>
        <dbReference type="Proteomes" id="UP001596328"/>
    </source>
</evidence>
<name>A0ABD5S5H9_9EURY</name>
<organism evidence="1 2">
    <name type="scientific">Halobium palmae</name>
    <dbReference type="NCBI Taxonomy" id="1776492"/>
    <lineage>
        <taxon>Archaea</taxon>
        <taxon>Methanobacteriati</taxon>
        <taxon>Methanobacteriota</taxon>
        <taxon>Stenosarchaea group</taxon>
        <taxon>Halobacteria</taxon>
        <taxon>Halobacteriales</taxon>
        <taxon>Haloferacaceae</taxon>
        <taxon>Halobium</taxon>
    </lineage>
</organism>
<dbReference type="EMBL" id="JBHSWU010001037">
    <property type="protein sequence ID" value="MFC6726328.1"/>
    <property type="molecule type" value="Genomic_DNA"/>
</dbReference>
<evidence type="ECO:0000313" key="1">
    <source>
        <dbReference type="EMBL" id="MFC6726328.1"/>
    </source>
</evidence>
<comment type="caution">
    <text evidence="1">The sequence shown here is derived from an EMBL/GenBank/DDBJ whole genome shotgun (WGS) entry which is preliminary data.</text>
</comment>
<gene>
    <name evidence="1" type="ORF">ACFQE1_18570</name>
</gene>
<keyword evidence="2" id="KW-1185">Reference proteome</keyword>
<protein>
    <submittedName>
        <fullName evidence="1">Polyprenyl synthetase family protein</fullName>
    </submittedName>
</protein>
<dbReference type="AlphaFoldDB" id="A0ABD5S5H9"/>
<dbReference type="SUPFAM" id="SSF48576">
    <property type="entry name" value="Terpenoid synthases"/>
    <property type="match status" value="1"/>
</dbReference>
<feature type="non-terminal residue" evidence="1">
    <location>
        <position position="59"/>
    </location>
</feature>
<proteinExistence type="predicted"/>
<dbReference type="Gene3D" id="1.10.600.10">
    <property type="entry name" value="Farnesyl Diphosphate Synthase"/>
    <property type="match status" value="1"/>
</dbReference>